<evidence type="ECO:0000313" key="3">
    <source>
        <dbReference type="Proteomes" id="UP001500282"/>
    </source>
</evidence>
<evidence type="ECO:0000256" key="1">
    <source>
        <dbReference type="SAM" id="MobiDB-lite"/>
    </source>
</evidence>
<reference evidence="3" key="1">
    <citation type="journal article" date="2019" name="Int. J. Syst. Evol. Microbiol.">
        <title>The Global Catalogue of Microorganisms (GCM) 10K type strain sequencing project: providing services to taxonomists for standard genome sequencing and annotation.</title>
        <authorList>
            <consortium name="The Broad Institute Genomics Platform"/>
            <consortium name="The Broad Institute Genome Sequencing Center for Infectious Disease"/>
            <person name="Wu L."/>
            <person name="Ma J."/>
        </authorList>
    </citation>
    <scope>NUCLEOTIDE SEQUENCE [LARGE SCALE GENOMIC DNA]</scope>
    <source>
        <strain evidence="3">JCM 11448</strain>
    </source>
</reference>
<sequence>MDCITLGGKELTGERGYGGRWSTLTHGPGPGANAVDPARGRGPLSRGGTDARRAPQVR</sequence>
<keyword evidence="3" id="KW-1185">Reference proteome</keyword>
<gene>
    <name evidence="2" type="ORF">GCM10009579_13700</name>
</gene>
<name>A0ABP4HED2_9ACTN</name>
<feature type="region of interest" description="Disordered" evidence="1">
    <location>
        <begin position="1"/>
        <end position="58"/>
    </location>
</feature>
<comment type="caution">
    <text evidence="2">The sequence shown here is derived from an EMBL/GenBank/DDBJ whole genome shotgun (WGS) entry which is preliminary data.</text>
</comment>
<dbReference type="Proteomes" id="UP001500282">
    <property type="component" value="Unassembled WGS sequence"/>
</dbReference>
<accession>A0ABP4HED2</accession>
<feature type="compositionally biased region" description="Basic and acidic residues" evidence="1">
    <location>
        <begin position="49"/>
        <end position="58"/>
    </location>
</feature>
<protein>
    <submittedName>
        <fullName evidence="2">Uncharacterized protein</fullName>
    </submittedName>
</protein>
<evidence type="ECO:0000313" key="2">
    <source>
        <dbReference type="EMBL" id="GAA1256998.1"/>
    </source>
</evidence>
<organism evidence="2 3">
    <name type="scientific">Streptomyces javensis</name>
    <dbReference type="NCBI Taxonomy" id="114698"/>
    <lineage>
        <taxon>Bacteria</taxon>
        <taxon>Bacillati</taxon>
        <taxon>Actinomycetota</taxon>
        <taxon>Actinomycetes</taxon>
        <taxon>Kitasatosporales</taxon>
        <taxon>Streptomycetaceae</taxon>
        <taxon>Streptomyces</taxon>
        <taxon>Streptomyces violaceusniger group</taxon>
    </lineage>
</organism>
<proteinExistence type="predicted"/>
<dbReference type="EMBL" id="BAAAIH010000005">
    <property type="protein sequence ID" value="GAA1256998.1"/>
    <property type="molecule type" value="Genomic_DNA"/>
</dbReference>